<evidence type="ECO:0000256" key="5">
    <source>
        <dbReference type="ARBA" id="ARBA00023235"/>
    </source>
</evidence>
<dbReference type="GO" id="GO:0003677">
    <property type="term" value="F:DNA binding"/>
    <property type="evidence" value="ECO:0007669"/>
    <property type="project" value="InterPro"/>
</dbReference>
<dbReference type="InterPro" id="IPR014017">
    <property type="entry name" value="DNA_helicase_UvrD-like_C"/>
</dbReference>
<dbReference type="PROSITE" id="PS51198">
    <property type="entry name" value="UVRD_HELICASE_ATP_BIND"/>
    <property type="match status" value="1"/>
</dbReference>
<keyword evidence="4 10" id="KW-0067">ATP-binding</keyword>
<dbReference type="InterPro" id="IPR027417">
    <property type="entry name" value="P-loop_NTPase"/>
</dbReference>
<reference evidence="14" key="1">
    <citation type="submission" date="2017-02" db="EMBL/GenBank/DDBJ databases">
        <authorList>
            <person name="Varghese N."/>
            <person name="Submissions S."/>
        </authorList>
    </citation>
    <scope>NUCLEOTIDE SEQUENCE [LARGE SCALE GENOMIC DNA]</scope>
    <source>
        <strain evidence="14">ATCC 700200</strain>
    </source>
</reference>
<dbReference type="Proteomes" id="UP000190774">
    <property type="component" value="Unassembled WGS sequence"/>
</dbReference>
<evidence type="ECO:0000256" key="2">
    <source>
        <dbReference type="ARBA" id="ARBA00022801"/>
    </source>
</evidence>
<proteinExistence type="predicted"/>
<keyword evidence="2 10" id="KW-0378">Hydrolase</keyword>
<evidence type="ECO:0000256" key="4">
    <source>
        <dbReference type="ARBA" id="ARBA00022840"/>
    </source>
</evidence>
<dbReference type="Pfam" id="PF00580">
    <property type="entry name" value="UvrD-helicase"/>
    <property type="match status" value="1"/>
</dbReference>
<dbReference type="OrthoDB" id="9810135at2"/>
<evidence type="ECO:0000259" key="12">
    <source>
        <dbReference type="PROSITE" id="PS51217"/>
    </source>
</evidence>
<keyword evidence="5" id="KW-0413">Isomerase</keyword>
<dbReference type="PANTHER" id="PTHR11070:SF2">
    <property type="entry name" value="ATP-DEPENDENT DNA HELICASE SRS2"/>
    <property type="match status" value="1"/>
</dbReference>
<sequence length="636" mass="71032">MGKRIPKEKWLPKGVKELEPAAFDVVRSLENALVIAGPGAGKTELLAQRACYLLETGLCPSPKRILAISFKRDAAKNLADRVAKRVGPELARRFDSMTFDAFAKSLVDRFRLGIPAFFCPTTDYVIDFDISKDARFRSTMEEVVGQATVLTQSAIAQCRPNDIYRRYFIGYPLQIPHPSNRTFELNLALYVWRRLLRGSSKSALNFEMIGRLADLMLRHNPSVLNALRITYGFVFLDEFQDTTSIHYALTKTAFKGSDSILTAVGDEKQKIMVWAGALDGIFKKFKDDFAAKAFGLKMNRRSAPELVRVQSYLINALEPDSIPPEAVTDGGKGEGECRLLSFHDHEIEASYIANLVHKAITVEKIPARQICLLTRNLPGKYSATVGAELVKLGISARLEDQFQDLQAEPAVEAVMNLLKLAVRKRSPESWEQVVDLLAGIAGSSAEDDTFIREMEKRILAFRTEVSGCLAAVNSSAQLKEIVNKCVDFFGLPSLTACFPQYEQGTYLTDILEKLADKLFEAWNQTGNWDGAIKGFEGLNSVPIMTIHKSKGLEYHTVIFIGLEDSALWAFRNSQNEETCAFFVALSRAITRVMFTFCHLRPNTRDGRLSHQSKNTITPLYQVLQDAGIEPESISNE</sequence>
<feature type="binding site" evidence="10">
    <location>
        <begin position="36"/>
        <end position="43"/>
    </location>
    <ligand>
        <name>ATP</name>
        <dbReference type="ChEBI" id="CHEBI:30616"/>
    </ligand>
</feature>
<evidence type="ECO:0000256" key="9">
    <source>
        <dbReference type="ARBA" id="ARBA00048988"/>
    </source>
</evidence>
<evidence type="ECO:0000313" key="14">
    <source>
        <dbReference type="Proteomes" id="UP000190774"/>
    </source>
</evidence>
<evidence type="ECO:0000256" key="8">
    <source>
        <dbReference type="ARBA" id="ARBA00034923"/>
    </source>
</evidence>
<gene>
    <name evidence="13" type="ORF">SAMN02745166_05021</name>
</gene>
<keyword evidence="3 10" id="KW-0347">Helicase</keyword>
<evidence type="ECO:0000256" key="7">
    <source>
        <dbReference type="ARBA" id="ARBA00034808"/>
    </source>
</evidence>
<protein>
    <recommendedName>
        <fullName evidence="7">DNA 3'-5' helicase</fullName>
        <ecNumber evidence="7">5.6.2.4</ecNumber>
    </recommendedName>
    <alternativeName>
        <fullName evidence="8">DNA 3'-5' helicase II</fullName>
    </alternativeName>
</protein>
<organism evidence="13 14">
    <name type="scientific">Prosthecobacter debontii</name>
    <dbReference type="NCBI Taxonomy" id="48467"/>
    <lineage>
        <taxon>Bacteria</taxon>
        <taxon>Pseudomonadati</taxon>
        <taxon>Verrucomicrobiota</taxon>
        <taxon>Verrucomicrobiia</taxon>
        <taxon>Verrucomicrobiales</taxon>
        <taxon>Verrucomicrobiaceae</taxon>
        <taxon>Prosthecobacter</taxon>
    </lineage>
</organism>
<evidence type="ECO:0000256" key="6">
    <source>
        <dbReference type="ARBA" id="ARBA00034617"/>
    </source>
</evidence>
<comment type="catalytic activity">
    <reaction evidence="9">
        <text>ATP + H2O = ADP + phosphate + H(+)</text>
        <dbReference type="Rhea" id="RHEA:13065"/>
        <dbReference type="ChEBI" id="CHEBI:15377"/>
        <dbReference type="ChEBI" id="CHEBI:15378"/>
        <dbReference type="ChEBI" id="CHEBI:30616"/>
        <dbReference type="ChEBI" id="CHEBI:43474"/>
        <dbReference type="ChEBI" id="CHEBI:456216"/>
        <dbReference type="EC" id="5.6.2.4"/>
    </reaction>
</comment>
<evidence type="ECO:0000256" key="1">
    <source>
        <dbReference type="ARBA" id="ARBA00022741"/>
    </source>
</evidence>
<dbReference type="Pfam" id="PF13361">
    <property type="entry name" value="UvrD_C"/>
    <property type="match status" value="2"/>
</dbReference>
<keyword evidence="1 10" id="KW-0547">Nucleotide-binding</keyword>
<evidence type="ECO:0000259" key="11">
    <source>
        <dbReference type="PROSITE" id="PS51198"/>
    </source>
</evidence>
<dbReference type="GO" id="GO:0016887">
    <property type="term" value="F:ATP hydrolysis activity"/>
    <property type="evidence" value="ECO:0007669"/>
    <property type="project" value="RHEA"/>
</dbReference>
<dbReference type="EMBL" id="FUYE01000030">
    <property type="protein sequence ID" value="SKB08782.1"/>
    <property type="molecule type" value="Genomic_DNA"/>
</dbReference>
<dbReference type="Gene3D" id="3.40.50.300">
    <property type="entry name" value="P-loop containing nucleotide triphosphate hydrolases"/>
    <property type="match status" value="3"/>
</dbReference>
<dbReference type="PANTHER" id="PTHR11070">
    <property type="entry name" value="UVRD / RECB / PCRA DNA HELICASE FAMILY MEMBER"/>
    <property type="match status" value="1"/>
</dbReference>
<name>A0A1T4Z419_9BACT</name>
<dbReference type="PROSITE" id="PS51217">
    <property type="entry name" value="UVRD_HELICASE_CTER"/>
    <property type="match status" value="1"/>
</dbReference>
<evidence type="ECO:0000256" key="10">
    <source>
        <dbReference type="PROSITE-ProRule" id="PRU00560"/>
    </source>
</evidence>
<dbReference type="EC" id="5.6.2.4" evidence="7"/>
<keyword evidence="14" id="KW-1185">Reference proteome</keyword>
<dbReference type="InterPro" id="IPR000212">
    <property type="entry name" value="DNA_helicase_UvrD/REP"/>
</dbReference>
<feature type="domain" description="UvrD-like helicase ATP-binding" evidence="11">
    <location>
        <begin position="15"/>
        <end position="303"/>
    </location>
</feature>
<dbReference type="STRING" id="48467.SAMN02745166_05021"/>
<dbReference type="CDD" id="cd17932">
    <property type="entry name" value="DEXQc_UvrD"/>
    <property type="match status" value="1"/>
</dbReference>
<dbReference type="SUPFAM" id="SSF52540">
    <property type="entry name" value="P-loop containing nucleoside triphosphate hydrolases"/>
    <property type="match status" value="1"/>
</dbReference>
<dbReference type="GO" id="GO:0043138">
    <property type="term" value="F:3'-5' DNA helicase activity"/>
    <property type="evidence" value="ECO:0007669"/>
    <property type="project" value="UniProtKB-EC"/>
</dbReference>
<dbReference type="GO" id="GO:0005524">
    <property type="term" value="F:ATP binding"/>
    <property type="evidence" value="ECO:0007669"/>
    <property type="project" value="UniProtKB-UniRule"/>
</dbReference>
<feature type="domain" description="UvrD-like helicase C-terminal" evidence="12">
    <location>
        <begin position="304"/>
        <end position="551"/>
    </location>
</feature>
<dbReference type="AlphaFoldDB" id="A0A1T4Z419"/>
<dbReference type="InterPro" id="IPR014016">
    <property type="entry name" value="UvrD-like_ATP-bd"/>
</dbReference>
<dbReference type="Gene3D" id="1.10.486.10">
    <property type="entry name" value="PCRA, domain 4"/>
    <property type="match status" value="1"/>
</dbReference>
<evidence type="ECO:0000313" key="13">
    <source>
        <dbReference type="EMBL" id="SKB08782.1"/>
    </source>
</evidence>
<dbReference type="RefSeq" id="WP_078816129.1">
    <property type="nucleotide sequence ID" value="NZ_FUYE01000030.1"/>
</dbReference>
<comment type="catalytic activity">
    <reaction evidence="6">
        <text>Couples ATP hydrolysis with the unwinding of duplex DNA by translocating in the 3'-5' direction.</text>
        <dbReference type="EC" id="5.6.2.4"/>
    </reaction>
</comment>
<accession>A0A1T4Z419</accession>
<evidence type="ECO:0000256" key="3">
    <source>
        <dbReference type="ARBA" id="ARBA00022806"/>
    </source>
</evidence>